<dbReference type="Gene3D" id="3.40.50.300">
    <property type="entry name" value="P-loop containing nucleotide triphosphate hydrolases"/>
    <property type="match status" value="2"/>
</dbReference>
<dbReference type="GO" id="GO:0016887">
    <property type="term" value="F:ATP hydrolysis activity"/>
    <property type="evidence" value="ECO:0007669"/>
    <property type="project" value="InterPro"/>
</dbReference>
<dbReference type="EMBL" id="CAJPEV010000647">
    <property type="protein sequence ID" value="CAG0887215.1"/>
    <property type="molecule type" value="Genomic_DNA"/>
</dbReference>
<dbReference type="Proteomes" id="UP000677054">
    <property type="component" value="Unassembled WGS sequence"/>
</dbReference>
<dbReference type="PANTHER" id="PTHR12169">
    <property type="entry name" value="ATPASE N2B"/>
    <property type="match status" value="1"/>
</dbReference>
<feature type="non-terminal residue" evidence="5">
    <location>
        <position position="648"/>
    </location>
</feature>
<evidence type="ECO:0000313" key="6">
    <source>
        <dbReference type="Proteomes" id="UP000677054"/>
    </source>
</evidence>
<keyword evidence="6" id="KW-1185">Reference proteome</keyword>
<dbReference type="EMBL" id="LR900164">
    <property type="protein sequence ID" value="CAD7244482.1"/>
    <property type="molecule type" value="Genomic_DNA"/>
</dbReference>
<dbReference type="PANTHER" id="PTHR12169:SF6">
    <property type="entry name" value="AFG1-LIKE ATPASE"/>
    <property type="match status" value="1"/>
</dbReference>
<dbReference type="AlphaFoldDB" id="A0A7R9A5U3"/>
<evidence type="ECO:0000313" key="5">
    <source>
        <dbReference type="EMBL" id="CAD7244482.1"/>
    </source>
</evidence>
<dbReference type="OrthoDB" id="6342845at2759"/>
<sequence>MLTGWDKPRLSIFTSIERGSSVPSLFFPSPSPGFHPIFSKSLRPATQSDGAADTNWSFSGIHIQGFNIMGIFLETANGIQALGYNITNHLCLQQRSSSVKEVFFHATRRRCMLIEGDDVGSSATYLLDCHVGPPGVMNMYLVRVESGELQADEHQQRIVKQLHHLQSQVEHLHNSRLRKRGGVWHWLFPPSRKMHMAFIFDMITPCACHARLTQYKLRALCEQGDAKKARIMRIVHIKMAAQRLSLEEKVDCVRLYSATNNYSEVKRRMAAKFGTPGPSLITIKNVNKKFDETGSVEERKRSRPKTVATDANKVRLQNELASSQEKDKSQRRLSARLDISRTSIQRILKDLKLRSYHPRLTNHLLEDDSDRRLEFAETWLAMLEHDPELARHVEWSDEAKFHVSGYVNRHNCVYWRATNPHIELEVDNQSPGVMVWAGACDNVKLRLEACIAMEGRMVDHSMENRVNEEDVHGLYIYGAVGGGKTMLMDLFYTAVGFQEKRRVHFHEFMLEIHSHIHRVKKEVFARGSKSYDPIPHVAKAITDQAWILCFDEFQLAAQLMNEEDVHGLYIYGAVGGGKTMLMDLFYTAVGFQEKRRVHFHEFMLEIHSHIHRVKKEVFARGSKSYDPIPHVAKAITDQAWILCFDEFQ</sequence>
<keyword evidence="2" id="KW-0547">Nucleotide-binding</keyword>
<dbReference type="GO" id="GO:0005739">
    <property type="term" value="C:mitochondrion"/>
    <property type="evidence" value="ECO:0007669"/>
    <property type="project" value="TreeGrafter"/>
</dbReference>
<name>A0A7R9A5U3_9CRUS</name>
<comment type="similarity">
    <text evidence="1">Belongs to the AFG1 ATPase family.</text>
</comment>
<dbReference type="InterPro" id="IPR005654">
    <property type="entry name" value="ATPase_AFG1-like"/>
</dbReference>
<gene>
    <name evidence="5" type="ORF">DSTB1V02_LOCUS4377</name>
</gene>
<dbReference type="InterPro" id="IPR027417">
    <property type="entry name" value="P-loop_NTPase"/>
</dbReference>
<proteinExistence type="inferred from homology"/>
<reference evidence="5" key="1">
    <citation type="submission" date="2020-11" db="EMBL/GenBank/DDBJ databases">
        <authorList>
            <person name="Tran Van P."/>
        </authorList>
    </citation>
    <scope>NUCLEOTIDE SEQUENCE</scope>
</reference>
<evidence type="ECO:0000256" key="3">
    <source>
        <dbReference type="ARBA" id="ARBA00022840"/>
    </source>
</evidence>
<evidence type="ECO:0000256" key="1">
    <source>
        <dbReference type="ARBA" id="ARBA00010322"/>
    </source>
</evidence>
<accession>A0A7R9A5U3</accession>
<organism evidence="5">
    <name type="scientific">Darwinula stevensoni</name>
    <dbReference type="NCBI Taxonomy" id="69355"/>
    <lineage>
        <taxon>Eukaryota</taxon>
        <taxon>Metazoa</taxon>
        <taxon>Ecdysozoa</taxon>
        <taxon>Arthropoda</taxon>
        <taxon>Crustacea</taxon>
        <taxon>Oligostraca</taxon>
        <taxon>Ostracoda</taxon>
        <taxon>Podocopa</taxon>
        <taxon>Podocopida</taxon>
        <taxon>Darwinulocopina</taxon>
        <taxon>Darwinuloidea</taxon>
        <taxon>Darwinulidae</taxon>
        <taxon>Darwinula</taxon>
    </lineage>
</organism>
<evidence type="ECO:0000259" key="4">
    <source>
        <dbReference type="Pfam" id="PF16087"/>
    </source>
</evidence>
<protein>
    <recommendedName>
        <fullName evidence="4">DUF4817 domain-containing protein</fullName>
    </recommendedName>
</protein>
<dbReference type="GO" id="GO:0005524">
    <property type="term" value="F:ATP binding"/>
    <property type="evidence" value="ECO:0007669"/>
    <property type="project" value="UniProtKB-KW"/>
</dbReference>
<dbReference type="Pfam" id="PF16087">
    <property type="entry name" value="DUF4817"/>
    <property type="match status" value="1"/>
</dbReference>
<evidence type="ECO:0000256" key="2">
    <source>
        <dbReference type="ARBA" id="ARBA00022741"/>
    </source>
</evidence>
<feature type="domain" description="DUF4817" evidence="4">
    <location>
        <begin position="245"/>
        <end position="297"/>
    </location>
</feature>
<dbReference type="Pfam" id="PF03969">
    <property type="entry name" value="AFG1_ATPase"/>
    <property type="match status" value="2"/>
</dbReference>
<keyword evidence="3" id="KW-0067">ATP-binding</keyword>
<dbReference type="InterPro" id="IPR032135">
    <property type="entry name" value="DUF4817"/>
</dbReference>